<comment type="caution">
    <text evidence="1">The sequence shown here is derived from an EMBL/GenBank/DDBJ whole genome shotgun (WGS) entry which is preliminary data.</text>
</comment>
<reference evidence="1 2" key="1">
    <citation type="submission" date="2024-02" db="EMBL/GenBank/DDBJ databases">
        <title>De novo assembly and annotation of 12 fungi associated with fruit tree decline syndrome in Ontario, Canada.</title>
        <authorList>
            <person name="Sulman M."/>
            <person name="Ellouze W."/>
            <person name="Ilyukhin E."/>
        </authorList>
    </citation>
    <scope>NUCLEOTIDE SEQUENCE [LARGE SCALE GENOMIC DNA]</scope>
    <source>
        <strain evidence="1 2">M42-189</strain>
    </source>
</reference>
<gene>
    <name evidence="1" type="ORF">SLS60_002490</name>
</gene>
<keyword evidence="2" id="KW-1185">Reference proteome</keyword>
<evidence type="ECO:0000313" key="2">
    <source>
        <dbReference type="Proteomes" id="UP001521785"/>
    </source>
</evidence>
<accession>A0ABR3S2B3</accession>
<dbReference type="Proteomes" id="UP001521785">
    <property type="component" value="Unassembled WGS sequence"/>
</dbReference>
<protein>
    <submittedName>
        <fullName evidence="1">Uncharacterized protein</fullName>
    </submittedName>
</protein>
<name>A0ABR3S2B3_9PLEO</name>
<sequence length="79" mass="9214">MNVVFDCLYWWRKLFLTQNNSRNQHFGSTNPVIAGEIVEGYSELNQSLFDDWESWGFDWGFDFSESLNIPTAANEEVTV</sequence>
<dbReference type="EMBL" id="JAKJXO020000002">
    <property type="protein sequence ID" value="KAL1610819.1"/>
    <property type="molecule type" value="Genomic_DNA"/>
</dbReference>
<organism evidence="1 2">
    <name type="scientific">Paraconiothyrium brasiliense</name>
    <dbReference type="NCBI Taxonomy" id="300254"/>
    <lineage>
        <taxon>Eukaryota</taxon>
        <taxon>Fungi</taxon>
        <taxon>Dikarya</taxon>
        <taxon>Ascomycota</taxon>
        <taxon>Pezizomycotina</taxon>
        <taxon>Dothideomycetes</taxon>
        <taxon>Pleosporomycetidae</taxon>
        <taxon>Pleosporales</taxon>
        <taxon>Massarineae</taxon>
        <taxon>Didymosphaeriaceae</taxon>
        <taxon>Paraconiothyrium</taxon>
    </lineage>
</organism>
<evidence type="ECO:0000313" key="1">
    <source>
        <dbReference type="EMBL" id="KAL1610819.1"/>
    </source>
</evidence>
<proteinExistence type="predicted"/>